<reference evidence="10 11" key="1">
    <citation type="submission" date="2016-07" db="EMBL/GenBank/DDBJ databases">
        <title>Pervasive Adenine N6-methylation of Active Genes in Fungi.</title>
        <authorList>
            <consortium name="DOE Joint Genome Institute"/>
            <person name="Mondo S.J."/>
            <person name="Dannebaum R.O."/>
            <person name="Kuo R.C."/>
            <person name="Labutti K."/>
            <person name="Haridas S."/>
            <person name="Kuo A."/>
            <person name="Salamov A."/>
            <person name="Ahrendt S.R."/>
            <person name="Lipzen A."/>
            <person name="Sullivan W."/>
            <person name="Andreopoulos W.B."/>
            <person name="Clum A."/>
            <person name="Lindquist E."/>
            <person name="Daum C."/>
            <person name="Ramamoorthy G.K."/>
            <person name="Gryganskyi A."/>
            <person name="Culley D."/>
            <person name="Magnuson J.K."/>
            <person name="James T.Y."/>
            <person name="O'Malley M.A."/>
            <person name="Stajich J.E."/>
            <person name="Spatafora J.W."/>
            <person name="Visel A."/>
            <person name="Grigoriev I.V."/>
        </authorList>
    </citation>
    <scope>NUCLEOTIDE SEQUENCE [LARGE SCALE GENOMIC DNA]</scope>
    <source>
        <strain evidence="10 11">NRRL 1336</strain>
    </source>
</reference>
<dbReference type="PANTHER" id="PTHR13316">
    <property type="entry name" value="ZINC FINGER, CCHC DOMAIN CONTAINING 8"/>
    <property type="match status" value="1"/>
</dbReference>
<keyword evidence="3" id="KW-0479">Metal-binding</keyword>
<comment type="caution">
    <text evidence="10">The sequence shown here is derived from an EMBL/GenBank/DDBJ whole genome shotgun (WGS) entry which is preliminary data.</text>
</comment>
<dbReference type="InterPro" id="IPR001878">
    <property type="entry name" value="Znf_CCHC"/>
</dbReference>
<gene>
    <name evidence="10" type="ORF">BCR42DRAFT_240478</name>
</gene>
<dbReference type="PROSITE" id="PS50158">
    <property type="entry name" value="ZF_CCHC"/>
    <property type="match status" value="1"/>
</dbReference>
<proteinExistence type="inferred from homology"/>
<dbReference type="InterPro" id="IPR052115">
    <property type="entry name" value="NEXT_complex_subunit_ZCCHC8"/>
</dbReference>
<organism evidence="10 11">
    <name type="scientific">Absidia repens</name>
    <dbReference type="NCBI Taxonomy" id="90262"/>
    <lineage>
        <taxon>Eukaryota</taxon>
        <taxon>Fungi</taxon>
        <taxon>Fungi incertae sedis</taxon>
        <taxon>Mucoromycota</taxon>
        <taxon>Mucoromycotina</taxon>
        <taxon>Mucoromycetes</taxon>
        <taxon>Mucorales</taxon>
        <taxon>Cunninghamellaceae</taxon>
        <taxon>Absidia</taxon>
    </lineage>
</organism>
<dbReference type="OrthoDB" id="8026949at2759"/>
<evidence type="ECO:0000256" key="3">
    <source>
        <dbReference type="ARBA" id="ARBA00022723"/>
    </source>
</evidence>
<dbReference type="InterPro" id="IPR036875">
    <property type="entry name" value="Znf_CCHC_sf"/>
</dbReference>
<keyword evidence="6" id="KW-0539">Nucleus</keyword>
<dbReference type="EMBL" id="MCGE01000009">
    <property type="protein sequence ID" value="ORZ17790.1"/>
    <property type="molecule type" value="Genomic_DNA"/>
</dbReference>
<keyword evidence="5" id="KW-0862">Zinc</keyword>
<dbReference type="InterPro" id="IPR006568">
    <property type="entry name" value="PSP_pro-rich"/>
</dbReference>
<evidence type="ECO:0000256" key="5">
    <source>
        <dbReference type="ARBA" id="ARBA00022833"/>
    </source>
</evidence>
<comment type="subcellular location">
    <subcellularLocation>
        <location evidence="1">Nucleus</location>
        <location evidence="1">Nucleoplasm</location>
    </subcellularLocation>
</comment>
<accession>A0A1X2IJU6</accession>
<dbReference type="PANTHER" id="PTHR13316:SF0">
    <property type="entry name" value="ZINC FINGER CCHC DOMAIN-CONTAINING PROTEIN 8"/>
    <property type="match status" value="1"/>
</dbReference>
<evidence type="ECO:0000256" key="4">
    <source>
        <dbReference type="ARBA" id="ARBA00022771"/>
    </source>
</evidence>
<dbReference type="Pfam" id="PF04046">
    <property type="entry name" value="PSP"/>
    <property type="match status" value="1"/>
</dbReference>
<evidence type="ECO:0000313" key="11">
    <source>
        <dbReference type="Proteomes" id="UP000193560"/>
    </source>
</evidence>
<evidence type="ECO:0000256" key="2">
    <source>
        <dbReference type="ARBA" id="ARBA00007497"/>
    </source>
</evidence>
<feature type="compositionally biased region" description="Basic and acidic residues" evidence="8">
    <location>
        <begin position="81"/>
        <end position="95"/>
    </location>
</feature>
<name>A0A1X2IJU6_9FUNG</name>
<dbReference type="GO" id="GO:0008270">
    <property type="term" value="F:zinc ion binding"/>
    <property type="evidence" value="ECO:0007669"/>
    <property type="project" value="UniProtKB-KW"/>
</dbReference>
<feature type="region of interest" description="Disordered" evidence="8">
    <location>
        <begin position="76"/>
        <end position="159"/>
    </location>
</feature>
<dbReference type="AlphaFoldDB" id="A0A1X2IJU6"/>
<evidence type="ECO:0000256" key="8">
    <source>
        <dbReference type="SAM" id="MobiDB-lite"/>
    </source>
</evidence>
<sequence>MTSSETRRQEALDIVYSALSNPDASGNRFLSQLMNNAKDGYFSLNLLKGLVTELKDYPLAYLQHCISYQQRHHPNQSQLELGHDESQVRISRRDGNITPVTEPETDPFGFLIKHSSSTTTEETGEKRPSSPATELSTTSASSASEIHPPLPKKQRRSSGTYFTPYRPSFNFTALAEDEGSLDLLPVFYADGKFFQDDSFFNASKAEKATKTIPFYNKLEALPIGMDQVKDVQTGSLIKEKTCWNCGSPGHEIPKCPIPIDRQRVETNRAIHSTNNGFSGGGRYYEELVYKDRVSGLEPGRLSAHLRDALGMYNYEDDPPYYRAMRKHGYPPGYTGTYADQERVMKLVSGNQLDEDVPDLKIFDLDCDGEDGDKDKSAEQDQNGNDRLCSPNFE</sequence>
<protein>
    <recommendedName>
        <fullName evidence="9">CCHC-type domain-containing protein</fullName>
    </recommendedName>
</protein>
<dbReference type="STRING" id="90262.A0A1X2IJU6"/>
<evidence type="ECO:0000256" key="7">
    <source>
        <dbReference type="PROSITE-ProRule" id="PRU00047"/>
    </source>
</evidence>
<dbReference type="GO" id="GO:0005654">
    <property type="term" value="C:nucleoplasm"/>
    <property type="evidence" value="ECO:0007669"/>
    <property type="project" value="UniProtKB-SubCell"/>
</dbReference>
<evidence type="ECO:0000256" key="1">
    <source>
        <dbReference type="ARBA" id="ARBA00004642"/>
    </source>
</evidence>
<evidence type="ECO:0000259" key="9">
    <source>
        <dbReference type="PROSITE" id="PS50158"/>
    </source>
</evidence>
<feature type="domain" description="CCHC-type" evidence="9">
    <location>
        <begin position="242"/>
        <end position="256"/>
    </location>
</feature>
<feature type="region of interest" description="Disordered" evidence="8">
    <location>
        <begin position="363"/>
        <end position="393"/>
    </location>
</feature>
<dbReference type="Proteomes" id="UP000193560">
    <property type="component" value="Unassembled WGS sequence"/>
</dbReference>
<feature type="compositionally biased region" description="Low complexity" evidence="8">
    <location>
        <begin position="129"/>
        <end position="145"/>
    </location>
</feature>
<comment type="similarity">
    <text evidence="2">Belongs to the ZCCHC8 family.</text>
</comment>
<keyword evidence="11" id="KW-1185">Reference proteome</keyword>
<evidence type="ECO:0000256" key="6">
    <source>
        <dbReference type="ARBA" id="ARBA00023242"/>
    </source>
</evidence>
<dbReference type="GO" id="GO:0071013">
    <property type="term" value="C:catalytic step 2 spliceosome"/>
    <property type="evidence" value="ECO:0007669"/>
    <property type="project" value="TreeGrafter"/>
</dbReference>
<dbReference type="SUPFAM" id="SSF57756">
    <property type="entry name" value="Retrovirus zinc finger-like domains"/>
    <property type="match status" value="1"/>
</dbReference>
<dbReference type="GO" id="GO:0003723">
    <property type="term" value="F:RNA binding"/>
    <property type="evidence" value="ECO:0007669"/>
    <property type="project" value="TreeGrafter"/>
</dbReference>
<keyword evidence="4 7" id="KW-0863">Zinc-finger</keyword>
<evidence type="ECO:0000313" key="10">
    <source>
        <dbReference type="EMBL" id="ORZ17790.1"/>
    </source>
</evidence>